<evidence type="ECO:0000313" key="3">
    <source>
        <dbReference type="Proteomes" id="UP000299102"/>
    </source>
</evidence>
<evidence type="ECO:0000256" key="1">
    <source>
        <dbReference type="SAM" id="MobiDB-lite"/>
    </source>
</evidence>
<name>A0A4C1VRD3_EUMVA</name>
<proteinExistence type="predicted"/>
<accession>A0A4C1VRD3</accession>
<gene>
    <name evidence="2" type="ORF">EVAR_86530_1</name>
</gene>
<dbReference type="EMBL" id="BGZK01000380">
    <property type="protein sequence ID" value="GBP40384.1"/>
    <property type="molecule type" value="Genomic_DNA"/>
</dbReference>
<sequence>MIACEKRSGDTRSAGAGAARAQRGELHLDRIGCRRSAGRSPRQRDKHDPPRTYESEFRNMIERRSGGEPVMWSVRGRRLSIRLRSSGPAREPLPLDLSRPISRLHNRFEIESQSPGAPR</sequence>
<reference evidence="2 3" key="1">
    <citation type="journal article" date="2019" name="Commun. Biol.">
        <title>The bagworm genome reveals a unique fibroin gene that provides high tensile strength.</title>
        <authorList>
            <person name="Kono N."/>
            <person name="Nakamura H."/>
            <person name="Ohtoshi R."/>
            <person name="Tomita M."/>
            <person name="Numata K."/>
            <person name="Arakawa K."/>
        </authorList>
    </citation>
    <scope>NUCLEOTIDE SEQUENCE [LARGE SCALE GENOMIC DNA]</scope>
</reference>
<feature type="compositionally biased region" description="Basic and acidic residues" evidence="1">
    <location>
        <begin position="22"/>
        <end position="32"/>
    </location>
</feature>
<evidence type="ECO:0000313" key="2">
    <source>
        <dbReference type="EMBL" id="GBP40384.1"/>
    </source>
</evidence>
<feature type="region of interest" description="Disordered" evidence="1">
    <location>
        <begin position="1"/>
        <end position="55"/>
    </location>
</feature>
<dbReference type="Proteomes" id="UP000299102">
    <property type="component" value="Unassembled WGS sequence"/>
</dbReference>
<comment type="caution">
    <text evidence="2">The sequence shown here is derived from an EMBL/GenBank/DDBJ whole genome shotgun (WGS) entry which is preliminary data.</text>
</comment>
<feature type="compositionally biased region" description="Basic and acidic residues" evidence="1">
    <location>
        <begin position="1"/>
        <end position="10"/>
    </location>
</feature>
<feature type="compositionally biased region" description="Low complexity" evidence="1">
    <location>
        <begin position="11"/>
        <end position="21"/>
    </location>
</feature>
<organism evidence="2 3">
    <name type="scientific">Eumeta variegata</name>
    <name type="common">Bagworm moth</name>
    <name type="synonym">Eumeta japonica</name>
    <dbReference type="NCBI Taxonomy" id="151549"/>
    <lineage>
        <taxon>Eukaryota</taxon>
        <taxon>Metazoa</taxon>
        <taxon>Ecdysozoa</taxon>
        <taxon>Arthropoda</taxon>
        <taxon>Hexapoda</taxon>
        <taxon>Insecta</taxon>
        <taxon>Pterygota</taxon>
        <taxon>Neoptera</taxon>
        <taxon>Endopterygota</taxon>
        <taxon>Lepidoptera</taxon>
        <taxon>Glossata</taxon>
        <taxon>Ditrysia</taxon>
        <taxon>Tineoidea</taxon>
        <taxon>Psychidae</taxon>
        <taxon>Oiketicinae</taxon>
        <taxon>Eumeta</taxon>
    </lineage>
</organism>
<protein>
    <submittedName>
        <fullName evidence="2">Uncharacterized protein</fullName>
    </submittedName>
</protein>
<keyword evidence="3" id="KW-1185">Reference proteome</keyword>
<feature type="compositionally biased region" description="Basic and acidic residues" evidence="1">
    <location>
        <begin position="42"/>
        <end position="55"/>
    </location>
</feature>
<dbReference type="AlphaFoldDB" id="A0A4C1VRD3"/>